<comment type="caution">
    <text evidence="7">The sequence shown here is derived from an EMBL/GenBank/DDBJ whole genome shotgun (WGS) entry which is preliminary data.</text>
</comment>
<dbReference type="Gene3D" id="3.30.465.10">
    <property type="match status" value="1"/>
</dbReference>
<dbReference type="AlphaFoldDB" id="A0A846X3N6"/>
<dbReference type="Gene3D" id="3.20.20.30">
    <property type="entry name" value="Luciferase-like domain"/>
    <property type="match status" value="1"/>
</dbReference>
<dbReference type="Gene3D" id="3.40.462.20">
    <property type="match status" value="1"/>
</dbReference>
<accession>A0A846X3N6</accession>
<name>A0A846X3N6_9ACTN</name>
<dbReference type="SUPFAM" id="SSF51679">
    <property type="entry name" value="Bacterial luciferase-like"/>
    <property type="match status" value="1"/>
</dbReference>
<dbReference type="InterPro" id="IPR036661">
    <property type="entry name" value="Luciferase-like_sf"/>
</dbReference>
<reference evidence="7 8" key="1">
    <citation type="submission" date="2020-04" db="EMBL/GenBank/DDBJ databases">
        <title>MicrobeNet Type strains.</title>
        <authorList>
            <person name="Nicholson A.C."/>
        </authorList>
    </citation>
    <scope>NUCLEOTIDE SEQUENCE [LARGE SCALE GENOMIC DNA]</scope>
    <source>
        <strain evidence="7 8">DSM 44113</strain>
    </source>
</reference>
<keyword evidence="5" id="KW-0560">Oxidoreductase</keyword>
<evidence type="ECO:0000256" key="1">
    <source>
        <dbReference type="ARBA" id="ARBA00001974"/>
    </source>
</evidence>
<proteinExistence type="inferred from homology"/>
<feature type="domain" description="FAD-binding PCMH-type" evidence="6">
    <location>
        <begin position="337"/>
        <end position="508"/>
    </location>
</feature>
<evidence type="ECO:0000313" key="7">
    <source>
        <dbReference type="EMBL" id="NKY19763.1"/>
    </source>
</evidence>
<evidence type="ECO:0000256" key="2">
    <source>
        <dbReference type="ARBA" id="ARBA00005466"/>
    </source>
</evidence>
<dbReference type="RefSeq" id="WP_168546753.1">
    <property type="nucleotide sequence ID" value="NZ_BAAAKS010000002.1"/>
</dbReference>
<evidence type="ECO:0000313" key="8">
    <source>
        <dbReference type="Proteomes" id="UP000582646"/>
    </source>
</evidence>
<keyword evidence="4" id="KW-0274">FAD</keyword>
<evidence type="ECO:0000256" key="5">
    <source>
        <dbReference type="ARBA" id="ARBA00023002"/>
    </source>
</evidence>
<organism evidence="7 8">
    <name type="scientific">Tsukamurella spumae</name>
    <dbReference type="NCBI Taxonomy" id="44753"/>
    <lineage>
        <taxon>Bacteria</taxon>
        <taxon>Bacillati</taxon>
        <taxon>Actinomycetota</taxon>
        <taxon>Actinomycetes</taxon>
        <taxon>Mycobacteriales</taxon>
        <taxon>Tsukamurellaceae</taxon>
        <taxon>Tsukamurella</taxon>
    </lineage>
</organism>
<dbReference type="InterPro" id="IPR016169">
    <property type="entry name" value="FAD-bd_PCMH_sub2"/>
</dbReference>
<evidence type="ECO:0000256" key="3">
    <source>
        <dbReference type="ARBA" id="ARBA00022630"/>
    </source>
</evidence>
<dbReference type="Proteomes" id="UP000582646">
    <property type="component" value="Unassembled WGS sequence"/>
</dbReference>
<protein>
    <submittedName>
        <fullName evidence="7">LLM class flavin-dependent oxidoreductase</fullName>
    </submittedName>
</protein>
<dbReference type="PROSITE" id="PS51387">
    <property type="entry name" value="FAD_PCMH"/>
    <property type="match status" value="1"/>
</dbReference>
<dbReference type="InterPro" id="IPR050416">
    <property type="entry name" value="FAD-linked_Oxidoreductase"/>
</dbReference>
<gene>
    <name evidence="7" type="ORF">HF999_15470</name>
</gene>
<dbReference type="InterPro" id="IPR016167">
    <property type="entry name" value="FAD-bd_PCMH_sub1"/>
</dbReference>
<sequence length="752" mass="78503">MGSFGHPLRFGVVIEAAAGDPARAARLAAVAESVGLDLVAVEGDATSEGFDPWTTLSWVAGRTTTIGLLPVSLDPAEQPPAVTARAALSLDRLSDGRVSLALTTGHDTQQESVAQLAEAVDIVRGVLTPGAGGLDYRGDHFQAHVDAGPAAKHRIPLWLSGSGAKLLSLVGRSADGWLADLGTGDERALEDLRSGNSAIDLAAHFASRDAGDIARIVRVRGGFDAAGAADGFCHGEPARWVKDLAPLAVRDGVSTFLVTLADEAAIERFAAEVVPALRERVNADLGVELPTRWPRTAQARSRRAPGLDYDAIPEELAEIAVEPGDFDYARVRSTLFVTGTPALVLRPRTVDEAGSAVRFAAGTGLEIAVRSGGHGIGGRSTNDGGIVIDLARMNTVEVLDAGAGLVRVGAGAKWGQVAVALAPYGLALTSGDSPGVGVGGLALGGGIGFLGREDGLTIDRMRAATVVTADGSVLRASAEENPDLFWALRGAGANMGLVAEFEFEAAHRTDVGWAQLVVDASDLPGLIAGYGRVAQAAPRDTTAFFHVGPSAPNQPRVAQISVMVASSDPDQVRQRLVPFTELAPVYDVQAVIAPYAAIMGSLPDDEDGGGQQGGGELVSRSALVPELDAGVVTSLATMLERRVVWVVAIRAMGGAISDVPVGDTAFAHRDAGFQIFARGARLAQVDGAWDQLSQSAVGTYIGFDSDERPERINAAYPDLTLAKLREIKKTYDPRNLFHDNFDVALPRTRRPE</sequence>
<dbReference type="Pfam" id="PF01565">
    <property type="entry name" value="FAD_binding_4"/>
    <property type="match status" value="1"/>
</dbReference>
<dbReference type="InterPro" id="IPR036318">
    <property type="entry name" value="FAD-bd_PCMH-like_sf"/>
</dbReference>
<comment type="similarity">
    <text evidence="2">Belongs to the oxygen-dependent FAD-linked oxidoreductase family.</text>
</comment>
<dbReference type="PANTHER" id="PTHR42973">
    <property type="entry name" value="BINDING OXIDOREDUCTASE, PUTATIVE (AFU_ORTHOLOGUE AFUA_1G17690)-RELATED"/>
    <property type="match status" value="1"/>
</dbReference>
<dbReference type="EMBL" id="JAAXOQ010000021">
    <property type="protein sequence ID" value="NKY19763.1"/>
    <property type="molecule type" value="Genomic_DNA"/>
</dbReference>
<dbReference type="Pfam" id="PF00296">
    <property type="entry name" value="Bac_luciferase"/>
    <property type="match status" value="1"/>
</dbReference>
<keyword evidence="3" id="KW-0285">Flavoprotein</keyword>
<dbReference type="InterPro" id="IPR011251">
    <property type="entry name" value="Luciferase-like_dom"/>
</dbReference>
<evidence type="ECO:0000259" key="6">
    <source>
        <dbReference type="PROSITE" id="PS51387"/>
    </source>
</evidence>
<keyword evidence="8" id="KW-1185">Reference proteome</keyword>
<dbReference type="GO" id="GO:0071949">
    <property type="term" value="F:FAD binding"/>
    <property type="evidence" value="ECO:0007669"/>
    <property type="project" value="InterPro"/>
</dbReference>
<dbReference type="GO" id="GO:0016705">
    <property type="term" value="F:oxidoreductase activity, acting on paired donors, with incorporation or reduction of molecular oxygen"/>
    <property type="evidence" value="ECO:0007669"/>
    <property type="project" value="InterPro"/>
</dbReference>
<dbReference type="Gene3D" id="3.30.43.10">
    <property type="entry name" value="Uridine Diphospho-n-acetylenolpyruvylglucosamine Reductase, domain 2"/>
    <property type="match status" value="1"/>
</dbReference>
<dbReference type="InterPro" id="IPR016166">
    <property type="entry name" value="FAD-bd_PCMH"/>
</dbReference>
<dbReference type="InterPro" id="IPR016164">
    <property type="entry name" value="FAD-linked_Oxase-like_C"/>
</dbReference>
<dbReference type="PANTHER" id="PTHR42973:SF39">
    <property type="entry name" value="FAD-BINDING PCMH-TYPE DOMAIN-CONTAINING PROTEIN"/>
    <property type="match status" value="1"/>
</dbReference>
<dbReference type="InterPro" id="IPR006094">
    <property type="entry name" value="Oxid_FAD_bind_N"/>
</dbReference>
<dbReference type="SUPFAM" id="SSF56176">
    <property type="entry name" value="FAD-binding/transporter-associated domain-like"/>
    <property type="match status" value="1"/>
</dbReference>
<dbReference type="SUPFAM" id="SSF55103">
    <property type="entry name" value="FAD-linked oxidases, C-terminal domain"/>
    <property type="match status" value="1"/>
</dbReference>
<comment type="cofactor">
    <cofactor evidence="1">
        <name>FAD</name>
        <dbReference type="ChEBI" id="CHEBI:57692"/>
    </cofactor>
</comment>
<evidence type="ECO:0000256" key="4">
    <source>
        <dbReference type="ARBA" id="ARBA00022827"/>
    </source>
</evidence>